<keyword evidence="3" id="KW-0129">CBS domain</keyword>
<dbReference type="CDD" id="cd05401">
    <property type="entry name" value="NT_GlnE_GlnD_like"/>
    <property type="match status" value="1"/>
</dbReference>
<keyword evidence="2" id="KW-0010">Activator</keyword>
<dbReference type="AlphaFoldDB" id="A0A380BC62"/>
<keyword evidence="7" id="KW-1185">Reference proteome</keyword>
<proteinExistence type="predicted"/>
<dbReference type="GO" id="GO:0008773">
    <property type="term" value="F:[protein-PII] uridylyltransferase activity"/>
    <property type="evidence" value="ECO:0007669"/>
    <property type="project" value="InterPro"/>
</dbReference>
<dbReference type="InterPro" id="IPR005105">
    <property type="entry name" value="GlnD_Uridyltrans_N"/>
</dbReference>
<dbReference type="OrthoDB" id="9810963at2"/>
<dbReference type="InterPro" id="IPR018821">
    <property type="entry name" value="DUF294_put_nucleoTrafse_sb-bd"/>
</dbReference>
<dbReference type="InterPro" id="IPR046342">
    <property type="entry name" value="CBS_dom_sf"/>
</dbReference>
<dbReference type="Gene3D" id="2.60.120.10">
    <property type="entry name" value="Jelly Rolls"/>
    <property type="match status" value="1"/>
</dbReference>
<evidence type="ECO:0000256" key="1">
    <source>
        <dbReference type="ARBA" id="ARBA00022737"/>
    </source>
</evidence>
<feature type="domain" description="CBS" evidence="5">
    <location>
        <begin position="242"/>
        <end position="298"/>
    </location>
</feature>
<organism evidence="6 7">
    <name type="scientific">Sporosarcina pasteurii</name>
    <name type="common">Bacillus pasteurii</name>
    <dbReference type="NCBI Taxonomy" id="1474"/>
    <lineage>
        <taxon>Bacteria</taxon>
        <taxon>Bacillati</taxon>
        <taxon>Bacillota</taxon>
        <taxon>Bacilli</taxon>
        <taxon>Bacillales</taxon>
        <taxon>Caryophanaceae</taxon>
        <taxon>Sporosarcina</taxon>
    </lineage>
</organism>
<accession>A0A380BC62</accession>
<dbReference type="Pfam" id="PF03445">
    <property type="entry name" value="DUF294"/>
    <property type="match status" value="1"/>
</dbReference>
<evidence type="ECO:0000259" key="5">
    <source>
        <dbReference type="PROSITE" id="PS51371"/>
    </source>
</evidence>
<evidence type="ECO:0000313" key="6">
    <source>
        <dbReference type="EMBL" id="SUI98366.1"/>
    </source>
</evidence>
<feature type="domain" description="Cyclic nucleotide-binding" evidence="4">
    <location>
        <begin position="18"/>
        <end position="87"/>
    </location>
</feature>
<name>A0A380BC62_SPOPA</name>
<dbReference type="Pfam" id="PF10335">
    <property type="entry name" value="DUF294_C"/>
    <property type="match status" value="1"/>
</dbReference>
<dbReference type="InterPro" id="IPR051462">
    <property type="entry name" value="CBS_domain-containing"/>
</dbReference>
<dbReference type="PROSITE" id="PS50042">
    <property type="entry name" value="CNMP_BINDING_3"/>
    <property type="match status" value="1"/>
</dbReference>
<dbReference type="InterPro" id="IPR014710">
    <property type="entry name" value="RmlC-like_jellyroll"/>
</dbReference>
<evidence type="ECO:0000259" key="4">
    <source>
        <dbReference type="PROSITE" id="PS50042"/>
    </source>
</evidence>
<dbReference type="Gene3D" id="3.10.580.10">
    <property type="entry name" value="CBS-domain"/>
    <property type="match status" value="1"/>
</dbReference>
<sequence length="641" mass="73307">MRENERVALYQKIHDHPLFKGTSESEFITFMTDCQLKHYQQSEKIVYFKTPNEGLFLVLEGKAEVFIESEKGLSVLLEVLQEDEIIGFSHIAHYLNQSVYPILKHRLDLEIVENSYCLQIPASVVKARLKDDAVREYVLKEIALRLGSVYASLGEQVKLGDEWGKSEPFVRRAIDLMSSPAITVQLTDSVKDIANVMIKNSISSVMVVDQNEQLVGIITEKDLVERVLGQGLPNSLCAVDIMTLKPFIASPHDHYYEILSIFYKNGIKHLPVVDGHALIGVITFQNLISKRDRGAMGILKTIEESSFDNLPVVKEAIYDVLTSLIGDEISTIHTLEIITKLYDRLARHCVKLAVQSLDKKGFGLPPVAFSWYQMGSGARGEQFMLTDQDHFLVYADITDVQKKTLVEDYFSLLGEEIVQHLEQVGYARCEGKMMANEEIWRGSISEWQQRLQEWSIKATDEHILLGYNFLSFRFLFGNVSLNKAFITMVQSQLKNAQTFLYYMAQQEQNKPIPQFEQSLFSLFKTRGRLDRIDIKLHALFPMHHCLQILGVLKNLTNQTPLQLLDGLVQTGEFSVGFANDIRHAYEVALKARIQLSWKKHLRGEMSSTEIKFDSIRRWERDELKTMLKTVQSLQAHLLAKL</sequence>
<dbReference type="InterPro" id="IPR018490">
    <property type="entry name" value="cNMP-bd_dom_sf"/>
</dbReference>
<dbReference type="SMART" id="SM00116">
    <property type="entry name" value="CBS"/>
    <property type="match status" value="2"/>
</dbReference>
<evidence type="ECO:0000256" key="2">
    <source>
        <dbReference type="ARBA" id="ARBA00023159"/>
    </source>
</evidence>
<dbReference type="PANTHER" id="PTHR48108">
    <property type="entry name" value="CBS DOMAIN-CONTAINING PROTEIN CBSX2, CHLOROPLASTIC"/>
    <property type="match status" value="1"/>
</dbReference>
<feature type="domain" description="CBS" evidence="5">
    <location>
        <begin position="177"/>
        <end position="234"/>
    </location>
</feature>
<reference evidence="6 7" key="1">
    <citation type="submission" date="2018-06" db="EMBL/GenBank/DDBJ databases">
        <authorList>
            <consortium name="Pathogen Informatics"/>
            <person name="Doyle S."/>
        </authorList>
    </citation>
    <scope>NUCLEOTIDE SEQUENCE [LARGE SCALE GENOMIC DNA]</scope>
    <source>
        <strain evidence="7">ATCC 11859 / DSM 33 / NCIB 8841 / NCTC 4822</strain>
    </source>
</reference>
<dbReference type="SUPFAM" id="SSF54631">
    <property type="entry name" value="CBS-domain pair"/>
    <property type="match status" value="1"/>
</dbReference>
<dbReference type="InterPro" id="IPR000595">
    <property type="entry name" value="cNMP-bd_dom"/>
</dbReference>
<dbReference type="PANTHER" id="PTHR48108:SF26">
    <property type="entry name" value="CBS DOMAIN-CONTAINING PROTEIN DDB_G0289609"/>
    <property type="match status" value="1"/>
</dbReference>
<dbReference type="PROSITE" id="PS51371">
    <property type="entry name" value="CBS"/>
    <property type="match status" value="2"/>
</dbReference>
<gene>
    <name evidence="6" type="ORF">NCTC4822_00144</name>
</gene>
<dbReference type="InterPro" id="IPR000644">
    <property type="entry name" value="CBS_dom"/>
</dbReference>
<dbReference type="Pfam" id="PF00571">
    <property type="entry name" value="CBS"/>
    <property type="match status" value="2"/>
</dbReference>
<dbReference type="Proteomes" id="UP000254519">
    <property type="component" value="Unassembled WGS sequence"/>
</dbReference>
<dbReference type="CDD" id="cd00038">
    <property type="entry name" value="CAP_ED"/>
    <property type="match status" value="1"/>
</dbReference>
<evidence type="ECO:0000256" key="3">
    <source>
        <dbReference type="PROSITE-ProRule" id="PRU00703"/>
    </source>
</evidence>
<keyword evidence="1" id="KW-0677">Repeat</keyword>
<protein>
    <submittedName>
        <fullName evidence="6">Hypoxic response protein 1</fullName>
    </submittedName>
</protein>
<evidence type="ECO:0000313" key="7">
    <source>
        <dbReference type="Proteomes" id="UP000254519"/>
    </source>
</evidence>
<dbReference type="EMBL" id="UGYZ01000002">
    <property type="protein sequence ID" value="SUI98366.1"/>
    <property type="molecule type" value="Genomic_DNA"/>
</dbReference>
<dbReference type="SUPFAM" id="SSF51206">
    <property type="entry name" value="cAMP-binding domain-like"/>
    <property type="match status" value="1"/>
</dbReference>